<evidence type="ECO:0000313" key="3">
    <source>
        <dbReference type="Proteomes" id="UP000254711"/>
    </source>
</evidence>
<keyword evidence="1" id="KW-0732">Signal</keyword>
<dbReference type="RefSeq" id="WP_114826523.1">
    <property type="nucleotide sequence ID" value="NZ_QQSY01000006.1"/>
</dbReference>
<organism evidence="2 3">
    <name type="scientific">Dyella solisilvae</name>
    <dbReference type="NCBI Taxonomy" id="1920168"/>
    <lineage>
        <taxon>Bacteria</taxon>
        <taxon>Pseudomonadati</taxon>
        <taxon>Pseudomonadota</taxon>
        <taxon>Gammaproteobacteria</taxon>
        <taxon>Lysobacterales</taxon>
        <taxon>Rhodanobacteraceae</taxon>
        <taxon>Dyella</taxon>
    </lineage>
</organism>
<keyword evidence="3" id="KW-1185">Reference proteome</keyword>
<evidence type="ECO:0000256" key="1">
    <source>
        <dbReference type="SAM" id="SignalP"/>
    </source>
</evidence>
<feature type="chain" id="PRO_5017051110" evidence="1">
    <location>
        <begin position="23"/>
        <end position="136"/>
    </location>
</feature>
<accession>A0A370K432</accession>
<name>A0A370K432_9GAMM</name>
<gene>
    <name evidence="2" type="ORF">DVT68_17650</name>
</gene>
<dbReference type="Proteomes" id="UP000254711">
    <property type="component" value="Unassembled WGS sequence"/>
</dbReference>
<comment type="caution">
    <text evidence="2">The sequence shown here is derived from an EMBL/GenBank/DDBJ whole genome shotgun (WGS) entry which is preliminary data.</text>
</comment>
<dbReference type="EMBL" id="QQSY01000006">
    <property type="protein sequence ID" value="RDI97187.1"/>
    <property type="molecule type" value="Genomic_DNA"/>
</dbReference>
<evidence type="ECO:0000313" key="2">
    <source>
        <dbReference type="EMBL" id="RDI97187.1"/>
    </source>
</evidence>
<dbReference type="AlphaFoldDB" id="A0A370K432"/>
<dbReference type="OrthoDB" id="5958565at2"/>
<reference evidence="2 3" key="1">
    <citation type="submission" date="2018-07" db="EMBL/GenBank/DDBJ databases">
        <title>Dyella solisilvae sp. nov., isolated from the pine and broad-leaved mixed forest soil.</title>
        <authorList>
            <person name="Gao Z."/>
            <person name="Qiu L."/>
        </authorList>
    </citation>
    <scope>NUCLEOTIDE SEQUENCE [LARGE SCALE GENOMIC DNA]</scope>
    <source>
        <strain evidence="2 3">DHG54</strain>
    </source>
</reference>
<proteinExistence type="predicted"/>
<protein>
    <submittedName>
        <fullName evidence="2">Uncharacterized protein</fullName>
    </submittedName>
</protein>
<feature type="signal peptide" evidence="1">
    <location>
        <begin position="1"/>
        <end position="22"/>
    </location>
</feature>
<sequence length="136" mass="14189">MRAGLRLAMAVAMLGVGPLASGVDDAGSAPDAVATRVQQLLSGRYRDADGRDQVGHVLDVEKRLGAYRAARNRAEFILRLNADLKVATHDPRVRVCDGIEPLPAGVDPSDVGMGLQLIAPTGGLQQGAAARRPCPA</sequence>